<dbReference type="PRINTS" id="PR00778">
    <property type="entry name" value="HTHARSR"/>
</dbReference>
<protein>
    <submittedName>
        <fullName evidence="2">ArsR/SmtB family transcription factor</fullName>
    </submittedName>
</protein>
<dbReference type="Pfam" id="PF12840">
    <property type="entry name" value="HTH_20"/>
    <property type="match status" value="1"/>
</dbReference>
<dbReference type="InterPro" id="IPR036390">
    <property type="entry name" value="WH_DNA-bd_sf"/>
</dbReference>
<dbReference type="PANTHER" id="PTHR39168:SF1">
    <property type="entry name" value="TRANSCRIPTIONAL REGULATORY PROTEIN"/>
    <property type="match status" value="1"/>
</dbReference>
<dbReference type="InterPro" id="IPR011991">
    <property type="entry name" value="ArsR-like_HTH"/>
</dbReference>
<dbReference type="InterPro" id="IPR001845">
    <property type="entry name" value="HTH_ArsR_DNA-bd_dom"/>
</dbReference>
<dbReference type="PANTHER" id="PTHR39168">
    <property type="entry name" value="TRANSCRIPTIONAL REGULATOR-RELATED"/>
    <property type="match status" value="1"/>
</dbReference>
<dbReference type="Proteomes" id="UP001589894">
    <property type="component" value="Unassembled WGS sequence"/>
</dbReference>
<dbReference type="EMBL" id="JBHLUE010000011">
    <property type="protein sequence ID" value="MFC0565694.1"/>
    <property type="molecule type" value="Genomic_DNA"/>
</dbReference>
<dbReference type="SUPFAM" id="SSF46785">
    <property type="entry name" value="Winged helix' DNA-binding domain"/>
    <property type="match status" value="1"/>
</dbReference>
<proteinExistence type="predicted"/>
<dbReference type="InterPro" id="IPR052543">
    <property type="entry name" value="HTH_Metal-responsive_Reg"/>
</dbReference>
<dbReference type="SMART" id="SM00418">
    <property type="entry name" value="HTH_ARSR"/>
    <property type="match status" value="1"/>
</dbReference>
<feature type="domain" description="HTH arsR-type" evidence="1">
    <location>
        <begin position="1"/>
        <end position="94"/>
    </location>
</feature>
<keyword evidence="3" id="KW-1185">Reference proteome</keyword>
<evidence type="ECO:0000259" key="1">
    <source>
        <dbReference type="PROSITE" id="PS50987"/>
    </source>
</evidence>
<dbReference type="CDD" id="cd00090">
    <property type="entry name" value="HTH_ARSR"/>
    <property type="match status" value="1"/>
</dbReference>
<dbReference type="RefSeq" id="WP_377339707.1">
    <property type="nucleotide sequence ID" value="NZ_JBHLUE010000011.1"/>
</dbReference>
<accession>A0ABV6NY38</accession>
<evidence type="ECO:0000313" key="3">
    <source>
        <dbReference type="Proteomes" id="UP001589894"/>
    </source>
</evidence>
<comment type="caution">
    <text evidence="2">The sequence shown here is derived from an EMBL/GenBank/DDBJ whole genome shotgun (WGS) entry which is preliminary data.</text>
</comment>
<dbReference type="Gene3D" id="1.10.10.10">
    <property type="entry name" value="Winged helix-like DNA-binding domain superfamily/Winged helix DNA-binding domain"/>
    <property type="match status" value="1"/>
</dbReference>
<organism evidence="2 3">
    <name type="scientific">Plantactinospora siamensis</name>
    <dbReference type="NCBI Taxonomy" id="555372"/>
    <lineage>
        <taxon>Bacteria</taxon>
        <taxon>Bacillati</taxon>
        <taxon>Actinomycetota</taxon>
        <taxon>Actinomycetes</taxon>
        <taxon>Micromonosporales</taxon>
        <taxon>Micromonosporaceae</taxon>
        <taxon>Plantactinospora</taxon>
    </lineage>
</organism>
<name>A0ABV6NY38_9ACTN</name>
<reference evidence="2 3" key="1">
    <citation type="submission" date="2024-09" db="EMBL/GenBank/DDBJ databases">
        <authorList>
            <person name="Sun Q."/>
            <person name="Mori K."/>
        </authorList>
    </citation>
    <scope>NUCLEOTIDE SEQUENCE [LARGE SCALE GENOMIC DNA]</scope>
    <source>
        <strain evidence="2 3">TBRC 2205</strain>
    </source>
</reference>
<dbReference type="PROSITE" id="PS50987">
    <property type="entry name" value="HTH_ARSR_2"/>
    <property type="match status" value="1"/>
</dbReference>
<sequence length="233" mass="24524">MGVEVDVARAARLIAEPARAAMLEALLSGVALSAGELARAAGVSAATASEHLSRLVAGGLVEVHRTGRHRYHRLAAPEVAHALEALALISPARPVSSLRRARADTALRYVRSCYDHLAGRLGTALHDGLVADGSLAVGGDGYLLTDAGQRRLVAVGVDVVAARAARRAFARSCLDFTERRPHLAGALGAALRQLCLDRGWLVRRAAGHRALRLTDTGRRDLPAAFAIDLPPPD</sequence>
<evidence type="ECO:0000313" key="2">
    <source>
        <dbReference type="EMBL" id="MFC0565694.1"/>
    </source>
</evidence>
<gene>
    <name evidence="2" type="ORF">ACFFHU_16335</name>
</gene>
<dbReference type="InterPro" id="IPR036388">
    <property type="entry name" value="WH-like_DNA-bd_sf"/>
</dbReference>